<name>A0A182KF77_9DIPT</name>
<proteinExistence type="predicted"/>
<dbReference type="VEuPathDB" id="VectorBase:ACHR009415"/>
<reference evidence="2" key="1">
    <citation type="submission" date="2013-03" db="EMBL/GenBank/DDBJ databases">
        <title>The Genome Sequence of Anopheles christyi ACHKN1017.</title>
        <authorList>
            <consortium name="The Broad Institute Genomics Platform"/>
            <person name="Neafsey D.E."/>
            <person name="Besansky N."/>
            <person name="Walker B."/>
            <person name="Young S.K."/>
            <person name="Zeng Q."/>
            <person name="Gargeya S."/>
            <person name="Fitzgerald M."/>
            <person name="Haas B."/>
            <person name="Abouelleil A."/>
            <person name="Allen A.W."/>
            <person name="Alvarado L."/>
            <person name="Arachchi H.M."/>
            <person name="Berlin A.M."/>
            <person name="Chapman S.B."/>
            <person name="Gainer-Dewar J."/>
            <person name="Goldberg J."/>
            <person name="Griggs A."/>
            <person name="Gujja S."/>
            <person name="Hansen M."/>
            <person name="Howarth C."/>
            <person name="Imamovic A."/>
            <person name="Ireland A."/>
            <person name="Larimer J."/>
            <person name="McCowan C."/>
            <person name="Murphy C."/>
            <person name="Pearson M."/>
            <person name="Poon T.W."/>
            <person name="Priest M."/>
            <person name="Roberts A."/>
            <person name="Saif S."/>
            <person name="Shea T."/>
            <person name="Sisk P."/>
            <person name="Sykes S."/>
            <person name="Wortman J."/>
            <person name="Nusbaum C."/>
            <person name="Birren B."/>
        </authorList>
    </citation>
    <scope>NUCLEOTIDE SEQUENCE [LARGE SCALE GENOMIC DNA]</scope>
    <source>
        <strain evidence="2">ACHKN1017</strain>
    </source>
</reference>
<evidence type="ECO:0008006" key="3">
    <source>
        <dbReference type="Google" id="ProtNLM"/>
    </source>
</evidence>
<sequence>MSHQDLITPITSYSQIHNNQKENDQYRDHLFGDFVSRINVGEEASDSKTKAKLELDEYLAAGYVELDPLVWWKQNQTSDFRALRMSILESWTNL</sequence>
<keyword evidence="2" id="KW-1185">Reference proteome</keyword>
<organism evidence="1 2">
    <name type="scientific">Anopheles christyi</name>
    <dbReference type="NCBI Taxonomy" id="43041"/>
    <lineage>
        <taxon>Eukaryota</taxon>
        <taxon>Metazoa</taxon>
        <taxon>Ecdysozoa</taxon>
        <taxon>Arthropoda</taxon>
        <taxon>Hexapoda</taxon>
        <taxon>Insecta</taxon>
        <taxon>Pterygota</taxon>
        <taxon>Neoptera</taxon>
        <taxon>Endopterygota</taxon>
        <taxon>Diptera</taxon>
        <taxon>Nematocera</taxon>
        <taxon>Culicoidea</taxon>
        <taxon>Culicidae</taxon>
        <taxon>Anophelinae</taxon>
        <taxon>Anopheles</taxon>
    </lineage>
</organism>
<accession>A0A182KF77</accession>
<reference evidence="1" key="2">
    <citation type="submission" date="2020-05" db="UniProtKB">
        <authorList>
            <consortium name="EnsemblMetazoa"/>
        </authorList>
    </citation>
    <scope>IDENTIFICATION</scope>
    <source>
        <strain evidence="1">ACHKN1017</strain>
    </source>
</reference>
<dbReference type="EnsemblMetazoa" id="ACHR009415-RA">
    <property type="protein sequence ID" value="ACHR009415-PA"/>
    <property type="gene ID" value="ACHR009415"/>
</dbReference>
<dbReference type="Proteomes" id="UP000075881">
    <property type="component" value="Unassembled WGS sequence"/>
</dbReference>
<protein>
    <recommendedName>
        <fullName evidence="3">HAT C-terminal dimerisation domain-containing protein</fullName>
    </recommendedName>
</protein>
<dbReference type="AlphaFoldDB" id="A0A182KF77"/>
<evidence type="ECO:0000313" key="2">
    <source>
        <dbReference type="Proteomes" id="UP000075881"/>
    </source>
</evidence>
<evidence type="ECO:0000313" key="1">
    <source>
        <dbReference type="EnsemblMetazoa" id="ACHR009415-PA"/>
    </source>
</evidence>